<dbReference type="Gene3D" id="3.90.350.10">
    <property type="entry name" value="Transposase Inhibitor Protein From Tn5, Chain A, domain 1"/>
    <property type="match status" value="1"/>
</dbReference>
<dbReference type="Pfam" id="PF01609">
    <property type="entry name" value="DDE_Tnp_1"/>
    <property type="match status" value="1"/>
</dbReference>
<keyword evidence="8" id="KW-1185">Reference proteome</keyword>
<dbReference type="InterPro" id="IPR002559">
    <property type="entry name" value="Transposase_11"/>
</dbReference>
<dbReference type="InterPro" id="IPR047952">
    <property type="entry name" value="Transpos_IS4"/>
</dbReference>
<evidence type="ECO:0000256" key="1">
    <source>
        <dbReference type="ARBA" id="ARBA00010075"/>
    </source>
</evidence>
<accession>A0A0D6A256</accession>
<dbReference type="GO" id="GO:0003677">
    <property type="term" value="F:DNA binding"/>
    <property type="evidence" value="ECO:0007669"/>
    <property type="project" value="UniProtKB-KW"/>
</dbReference>
<sequence>MKNLHTNILKRLDTIIKETADHIHDFIDSKSAFTRKRKLDAFTLIKLTLNMQGNSLEKELDDAFDDDNQLMTASAYVQQKSKLSPQCFAHILQCFNNQLIHIQLLDHKYRLFAIDGSDFNQLWNPNSKNKVTKQVPQPFCQIHVNAMYDLLNNTYQDCIFQPKAHMNERPAAVQLLKHLNIGPYIVMMDRGYTSFNLIENCNRLDNCFYVIRTRIGKGAMKEIRTLPNCECDQDISCRVTISGHYYVMHKDTEKIHLVIHQKHHYKKYFFKNSRDASWDFGDFCNVKFRACKVRINDPDTGKDEWEVLLTNLSRQEFPLSRMKRLYHLRWGIESSFRKLKYDLGCIQFHSKQDDFIEMEIYAHMIMFNTVSQINAQAYVPQSHCKYMYIINFKMACRIIHKHYNCSSTDIIFLKVLRRISRYTVPIRPGRKDKRNIKVKAPVCFLYRVA</sequence>
<evidence type="ECO:0000256" key="4">
    <source>
        <dbReference type="ARBA" id="ARBA00023172"/>
    </source>
</evidence>
<dbReference type="PANTHER" id="PTHR33258">
    <property type="entry name" value="TRANSPOSASE INSL FOR INSERTION SEQUENCE ELEMENT IS186A-RELATED"/>
    <property type="match status" value="1"/>
</dbReference>
<keyword evidence="2" id="KW-0815">Transposition</keyword>
<organism evidence="6 8">
    <name type="scientific">Lactobacillus acetotolerans</name>
    <dbReference type="NCBI Taxonomy" id="1600"/>
    <lineage>
        <taxon>Bacteria</taxon>
        <taxon>Bacillati</taxon>
        <taxon>Bacillota</taxon>
        <taxon>Bacilli</taxon>
        <taxon>Lactobacillales</taxon>
        <taxon>Lactobacillaceae</taxon>
        <taxon>Lactobacillus</taxon>
    </lineage>
</organism>
<dbReference type="GO" id="GO:0004803">
    <property type="term" value="F:transposase activity"/>
    <property type="evidence" value="ECO:0007669"/>
    <property type="project" value="InterPro"/>
</dbReference>
<keyword evidence="3" id="KW-0238">DNA-binding</keyword>
<gene>
    <name evidence="6" type="ORF">LBAT_0508</name>
    <name evidence="7" type="ORF">LBAT_0623</name>
</gene>
<dbReference type="PATRIC" id="fig|1600.4.peg.520"/>
<dbReference type="EMBL" id="AP014808">
    <property type="protein sequence ID" value="BAQ57012.1"/>
    <property type="molecule type" value="Genomic_DNA"/>
</dbReference>
<dbReference type="PANTHER" id="PTHR33258:SF1">
    <property type="entry name" value="TRANSPOSASE INSL FOR INSERTION SEQUENCE ELEMENT IS186A-RELATED"/>
    <property type="match status" value="1"/>
</dbReference>
<reference evidence="6 8" key="1">
    <citation type="submission" date="2015-03" db="EMBL/GenBank/DDBJ databases">
        <title>Complete genome sequence of Lactobacillus acetotolerans NBRC 13120.</title>
        <authorList>
            <person name="Toh H."/>
            <person name="Morita H."/>
            <person name="Fujita N."/>
        </authorList>
    </citation>
    <scope>NUCLEOTIDE SEQUENCE [LARGE SCALE GENOMIC DNA]</scope>
    <source>
        <strain evidence="6 8">NBRC 13120</strain>
    </source>
</reference>
<dbReference type="SUPFAM" id="SSF53098">
    <property type="entry name" value="Ribonuclease H-like"/>
    <property type="match status" value="1"/>
</dbReference>
<evidence type="ECO:0000256" key="3">
    <source>
        <dbReference type="ARBA" id="ARBA00023125"/>
    </source>
</evidence>
<dbReference type="KEGG" id="lae:LBAT_0508"/>
<dbReference type="EMBL" id="AP014808">
    <property type="protein sequence ID" value="BAQ56897.1"/>
    <property type="molecule type" value="Genomic_DNA"/>
</dbReference>
<dbReference type="NCBIfam" id="NF033592">
    <property type="entry name" value="transpos_IS4_1"/>
    <property type="match status" value="1"/>
</dbReference>
<evidence type="ECO:0000313" key="6">
    <source>
        <dbReference type="EMBL" id="BAQ56897.1"/>
    </source>
</evidence>
<comment type="similarity">
    <text evidence="1">Belongs to the transposase 11 family.</text>
</comment>
<name>A0A0D6A256_9LACO</name>
<dbReference type="Proteomes" id="UP000035709">
    <property type="component" value="Chromosome"/>
</dbReference>
<dbReference type="RefSeq" id="WP_060459881.1">
    <property type="nucleotide sequence ID" value="NZ_AP014808.1"/>
</dbReference>
<feature type="domain" description="Transposase IS4-like" evidence="5">
    <location>
        <begin position="107"/>
        <end position="368"/>
    </location>
</feature>
<dbReference type="AlphaFoldDB" id="A0A0D6A256"/>
<evidence type="ECO:0000256" key="2">
    <source>
        <dbReference type="ARBA" id="ARBA00022578"/>
    </source>
</evidence>
<proteinExistence type="inferred from homology"/>
<evidence type="ECO:0000313" key="7">
    <source>
        <dbReference type="EMBL" id="BAQ57012.1"/>
    </source>
</evidence>
<evidence type="ECO:0000313" key="8">
    <source>
        <dbReference type="Proteomes" id="UP000035709"/>
    </source>
</evidence>
<dbReference type="KEGG" id="lae:LBAT_0623"/>
<protein>
    <submittedName>
        <fullName evidence="6">Transposase</fullName>
    </submittedName>
</protein>
<dbReference type="OrthoDB" id="9794050at2"/>
<dbReference type="InterPro" id="IPR012337">
    <property type="entry name" value="RNaseH-like_sf"/>
</dbReference>
<keyword evidence="4" id="KW-0233">DNA recombination</keyword>
<dbReference type="GO" id="GO:0006313">
    <property type="term" value="P:DNA transposition"/>
    <property type="evidence" value="ECO:0007669"/>
    <property type="project" value="InterPro"/>
</dbReference>
<evidence type="ECO:0000259" key="5">
    <source>
        <dbReference type="Pfam" id="PF01609"/>
    </source>
</evidence>